<dbReference type="EMBL" id="LGTO01000007">
    <property type="protein sequence ID" value="KNE19440.1"/>
    <property type="molecule type" value="Genomic_DNA"/>
</dbReference>
<feature type="transmembrane region" description="Helical" evidence="1">
    <location>
        <begin position="51"/>
        <end position="70"/>
    </location>
</feature>
<keyword evidence="1" id="KW-1133">Transmembrane helix</keyword>
<keyword evidence="1" id="KW-0812">Transmembrane</keyword>
<dbReference type="RefSeq" id="WP_050351971.1">
    <property type="nucleotide sequence ID" value="NZ_CP073011.1"/>
</dbReference>
<feature type="transmembrane region" description="Helical" evidence="1">
    <location>
        <begin position="28"/>
        <end position="45"/>
    </location>
</feature>
<name>A0A0L0QLD6_VIRPA</name>
<gene>
    <name evidence="2" type="ORF">AFK71_13175</name>
</gene>
<dbReference type="Proteomes" id="UP000036780">
    <property type="component" value="Unassembled WGS sequence"/>
</dbReference>
<evidence type="ECO:0000256" key="1">
    <source>
        <dbReference type="SAM" id="Phobius"/>
    </source>
</evidence>
<accession>A0A0L0QLD6</accession>
<keyword evidence="1" id="KW-0472">Membrane</keyword>
<organism evidence="2 3">
    <name type="scientific">Virgibacillus pantothenticus</name>
    <dbReference type="NCBI Taxonomy" id="1473"/>
    <lineage>
        <taxon>Bacteria</taxon>
        <taxon>Bacillati</taxon>
        <taxon>Bacillota</taxon>
        <taxon>Bacilli</taxon>
        <taxon>Bacillales</taxon>
        <taxon>Bacillaceae</taxon>
        <taxon>Virgibacillus</taxon>
    </lineage>
</organism>
<evidence type="ECO:0008006" key="4">
    <source>
        <dbReference type="Google" id="ProtNLM"/>
    </source>
</evidence>
<dbReference type="GeneID" id="66871559"/>
<comment type="caution">
    <text evidence="2">The sequence shown here is derived from an EMBL/GenBank/DDBJ whole genome shotgun (WGS) entry which is preliminary data.</text>
</comment>
<feature type="transmembrane region" description="Helical" evidence="1">
    <location>
        <begin position="82"/>
        <end position="100"/>
    </location>
</feature>
<sequence length="258" mass="30124">MKNERLYILMACWALSVGVQLIFPPTLFFVQISIILVVLFIMTGFRTSFNFFILLTTILVYGFALTIYAFNQQIHDQGQYQYILAHVLLTISLLLSWLMIHDLNSLKQKLQELQVRLQLLEKYDAQTKALSLQEFKERGLLIETGMRRRGEKGQLLLFTMKKDIPLAVQASLRQEFIKACLQTVRSKFDLVTSPTEESVFIFLQGTDEMGRKIVINRIIKTMKENINFLSLPYHIEMYETENLKETLDSLLREREISL</sequence>
<keyword evidence="3" id="KW-1185">Reference proteome</keyword>
<dbReference type="AlphaFoldDB" id="A0A0L0QLD6"/>
<evidence type="ECO:0000313" key="3">
    <source>
        <dbReference type="Proteomes" id="UP000036780"/>
    </source>
</evidence>
<dbReference type="PATRIC" id="fig|1473.5.peg.1235"/>
<dbReference type="OrthoDB" id="1952191at2"/>
<protein>
    <recommendedName>
        <fullName evidence="4">GGDEF domain-containing protein</fullName>
    </recommendedName>
</protein>
<evidence type="ECO:0000313" key="2">
    <source>
        <dbReference type="EMBL" id="KNE19440.1"/>
    </source>
</evidence>
<proteinExistence type="predicted"/>
<reference evidence="3" key="1">
    <citation type="submission" date="2015-07" db="EMBL/GenBank/DDBJ databases">
        <title>Fjat-10053 dsm26.</title>
        <authorList>
            <person name="Liu B."/>
            <person name="Wang J."/>
            <person name="Zhu Y."/>
            <person name="Liu G."/>
            <person name="Chen Q."/>
            <person name="Chen Z."/>
            <person name="Lan J."/>
            <person name="Che J."/>
            <person name="Ge C."/>
            <person name="Shi H."/>
            <person name="Pan Z."/>
            <person name="Liu X."/>
        </authorList>
    </citation>
    <scope>NUCLEOTIDE SEQUENCE [LARGE SCALE GENOMIC DNA]</scope>
    <source>
        <strain evidence="3">DSM 26</strain>
    </source>
</reference>